<organism evidence="5 6">
    <name type="scientific">Pigmentiphaga daeguensis</name>
    <dbReference type="NCBI Taxonomy" id="414049"/>
    <lineage>
        <taxon>Bacteria</taxon>
        <taxon>Pseudomonadati</taxon>
        <taxon>Pseudomonadota</taxon>
        <taxon>Betaproteobacteria</taxon>
        <taxon>Burkholderiales</taxon>
        <taxon>Alcaligenaceae</taxon>
        <taxon>Pigmentiphaga</taxon>
    </lineage>
</organism>
<feature type="transmembrane region" description="Helical" evidence="1">
    <location>
        <begin position="26"/>
        <end position="45"/>
    </location>
</feature>
<evidence type="ECO:0000256" key="1">
    <source>
        <dbReference type="SAM" id="Phobius"/>
    </source>
</evidence>
<sequence>MQPPSAEPSTRIAWVTAKIDWFLSNFSYYLVPAAIFVFSLVALTLEHSIYDTNDNRTLPFAVVADKNGQTPSEALAALASAPAVRFHDTRLAETPFWFRFTVPPSNTPQSVELPSRHAQEISCWNAAGLAPVGAATRSGTSGILQSVKSGFALDLGVHAQPRDLLCRAHFSGPARITVEAWPESELALSHLAYHHATGVLEGGLLTLAVLTLMTALINRDARYLLFAIWLVGNLRLGGITMGFDTQWLERAIPNEWMAMTRKLTIAAYYIVTYTLFAQFMRTELSRVGYAWLLRAGARAGLVLLVLALFLSFAAFLPAMWVVASFGIFVVIFFLARIVIVTRSRIALWYAAALGIVLFSTFSEVIAAAFDFKALVGALNSVTAALASSLVAAFAFAEQIRVERVEREHAEAELQRAYEVTPVGLFTLEPDGRFVRANTAMQEKLGLEGRPLHELRWQNYFEPGALARLKEIADRGGEAEIQAQPIGGMEPRWYLAKATLAHTRIEGSLQDITERRKATERLRFLANNDTLTGALNRRGIEHILETSLKHFDPAHPIALAYLDLDRFKLINDLYGHQTGDEVLKQVCQRVKWSLGDHHHIGRIGGDEFILVLRDTAMLPATDLCRRIISDICDMPFQLRRRSFQVKVSIGLIEITPEMRVQDAVSAADRACREAKKGKHGHLVIYKENAPAFQERAEELRLIEELGSTFTPTGLSLVMQPIMSLRAPEASLDFEVLIRMQDSSGAMVPAGKIIAAAEANGTIGELDKWVLTSTLVWLTENLPRLPNTRFVCVNLSGASLNDEAFIEDTFRILSRFGPVVKYLCMEITESVALHDIANSRRFIDRLKSCGAKIALDDFGAGYTSFSYLKEFAADALKIDGGFIKRMHEHPANYAIVEAIVELARNLGMRSIAEWVEDYATVEALAELGVDYVQGWAIAKPMAPEDILRASSAASFITDEQVRAFIAGGSQPGLPDGMSAWGPH</sequence>
<evidence type="ECO:0000313" key="5">
    <source>
        <dbReference type="EMBL" id="GAA0497748.1"/>
    </source>
</evidence>
<proteinExistence type="predicted"/>
<dbReference type="Gene3D" id="3.30.70.270">
    <property type="match status" value="1"/>
</dbReference>
<keyword evidence="6" id="KW-1185">Reference proteome</keyword>
<dbReference type="InterPro" id="IPR035965">
    <property type="entry name" value="PAS-like_dom_sf"/>
</dbReference>
<reference evidence="6" key="1">
    <citation type="journal article" date="2019" name="Int. J. Syst. Evol. Microbiol.">
        <title>The Global Catalogue of Microorganisms (GCM) 10K type strain sequencing project: providing services to taxonomists for standard genome sequencing and annotation.</title>
        <authorList>
            <consortium name="The Broad Institute Genomics Platform"/>
            <consortium name="The Broad Institute Genome Sequencing Center for Infectious Disease"/>
            <person name="Wu L."/>
            <person name="Ma J."/>
        </authorList>
    </citation>
    <scope>NUCLEOTIDE SEQUENCE [LARGE SCALE GENOMIC DNA]</scope>
    <source>
        <strain evidence="6">JCM 14330</strain>
    </source>
</reference>
<dbReference type="CDD" id="cd01949">
    <property type="entry name" value="GGDEF"/>
    <property type="match status" value="1"/>
</dbReference>
<dbReference type="SMART" id="SM00052">
    <property type="entry name" value="EAL"/>
    <property type="match status" value="1"/>
</dbReference>
<feature type="domain" description="GGDEF" evidence="4">
    <location>
        <begin position="554"/>
        <end position="686"/>
    </location>
</feature>
<feature type="domain" description="EAL" evidence="3">
    <location>
        <begin position="697"/>
        <end position="952"/>
    </location>
</feature>
<dbReference type="SMART" id="SM00091">
    <property type="entry name" value="PAS"/>
    <property type="match status" value="1"/>
</dbReference>
<dbReference type="InterPro" id="IPR052155">
    <property type="entry name" value="Biofilm_reg_signaling"/>
</dbReference>
<dbReference type="InterPro" id="IPR029787">
    <property type="entry name" value="Nucleotide_cyclase"/>
</dbReference>
<feature type="transmembrane region" description="Helical" evidence="1">
    <location>
        <begin position="346"/>
        <end position="369"/>
    </location>
</feature>
<evidence type="ECO:0000259" key="3">
    <source>
        <dbReference type="PROSITE" id="PS50883"/>
    </source>
</evidence>
<dbReference type="RefSeq" id="WP_087837799.1">
    <property type="nucleotide sequence ID" value="NZ_BAAAEN010000003.1"/>
</dbReference>
<dbReference type="SUPFAM" id="SSF55073">
    <property type="entry name" value="Nucleotide cyclase"/>
    <property type="match status" value="1"/>
</dbReference>
<dbReference type="SUPFAM" id="SSF55785">
    <property type="entry name" value="PYP-like sensor domain (PAS domain)"/>
    <property type="match status" value="1"/>
</dbReference>
<keyword evidence="1" id="KW-0812">Transmembrane</keyword>
<dbReference type="Pfam" id="PF00990">
    <property type="entry name" value="GGDEF"/>
    <property type="match status" value="1"/>
</dbReference>
<dbReference type="Gene3D" id="3.20.20.450">
    <property type="entry name" value="EAL domain"/>
    <property type="match status" value="1"/>
</dbReference>
<feature type="transmembrane region" description="Helical" evidence="1">
    <location>
        <begin position="263"/>
        <end position="279"/>
    </location>
</feature>
<dbReference type="PROSITE" id="PS50112">
    <property type="entry name" value="PAS"/>
    <property type="match status" value="1"/>
</dbReference>
<protein>
    <recommendedName>
        <fullName evidence="7">Diguanylate cyclase/phosphodiesterase</fullName>
    </recommendedName>
</protein>
<evidence type="ECO:0000259" key="2">
    <source>
        <dbReference type="PROSITE" id="PS50112"/>
    </source>
</evidence>
<dbReference type="Gene3D" id="3.30.450.20">
    <property type="entry name" value="PAS domain"/>
    <property type="match status" value="1"/>
</dbReference>
<dbReference type="InterPro" id="IPR000160">
    <property type="entry name" value="GGDEF_dom"/>
</dbReference>
<dbReference type="Proteomes" id="UP001501706">
    <property type="component" value="Unassembled WGS sequence"/>
</dbReference>
<accession>A0ABP3LC80</accession>
<name>A0ABP3LC80_9BURK</name>
<feature type="transmembrane region" description="Helical" evidence="1">
    <location>
        <begin position="318"/>
        <end position="339"/>
    </location>
</feature>
<dbReference type="PROSITE" id="PS50887">
    <property type="entry name" value="GGDEF"/>
    <property type="match status" value="1"/>
</dbReference>
<dbReference type="PROSITE" id="PS50883">
    <property type="entry name" value="EAL"/>
    <property type="match status" value="1"/>
</dbReference>
<keyword evidence="1" id="KW-1133">Transmembrane helix</keyword>
<dbReference type="PANTHER" id="PTHR44757:SF2">
    <property type="entry name" value="BIOFILM ARCHITECTURE MAINTENANCE PROTEIN MBAA"/>
    <property type="match status" value="1"/>
</dbReference>
<gene>
    <name evidence="5" type="ORF">GCM10009097_12500</name>
</gene>
<comment type="caution">
    <text evidence="5">The sequence shown here is derived from an EMBL/GenBank/DDBJ whole genome shotgun (WGS) entry which is preliminary data.</text>
</comment>
<dbReference type="InterPro" id="IPR000014">
    <property type="entry name" value="PAS"/>
</dbReference>
<keyword evidence="1" id="KW-0472">Membrane</keyword>
<dbReference type="PANTHER" id="PTHR44757">
    <property type="entry name" value="DIGUANYLATE CYCLASE DGCP"/>
    <property type="match status" value="1"/>
</dbReference>
<dbReference type="InterPro" id="IPR043128">
    <property type="entry name" value="Rev_trsase/Diguanyl_cyclase"/>
</dbReference>
<dbReference type="InterPro" id="IPR001633">
    <property type="entry name" value="EAL_dom"/>
</dbReference>
<evidence type="ECO:0000259" key="4">
    <source>
        <dbReference type="PROSITE" id="PS50887"/>
    </source>
</evidence>
<evidence type="ECO:0008006" key="7">
    <source>
        <dbReference type="Google" id="ProtNLM"/>
    </source>
</evidence>
<dbReference type="SMART" id="SM00267">
    <property type="entry name" value="GGDEF"/>
    <property type="match status" value="1"/>
</dbReference>
<dbReference type="InterPro" id="IPR035919">
    <property type="entry name" value="EAL_sf"/>
</dbReference>
<evidence type="ECO:0000313" key="6">
    <source>
        <dbReference type="Proteomes" id="UP001501706"/>
    </source>
</evidence>
<feature type="transmembrane region" description="Helical" evidence="1">
    <location>
        <begin position="291"/>
        <end position="312"/>
    </location>
</feature>
<feature type="domain" description="PAS" evidence="2">
    <location>
        <begin position="409"/>
        <end position="447"/>
    </location>
</feature>
<dbReference type="NCBIfam" id="TIGR00254">
    <property type="entry name" value="GGDEF"/>
    <property type="match status" value="1"/>
</dbReference>
<dbReference type="SUPFAM" id="SSF141868">
    <property type="entry name" value="EAL domain-like"/>
    <property type="match status" value="1"/>
</dbReference>
<dbReference type="CDD" id="cd01948">
    <property type="entry name" value="EAL"/>
    <property type="match status" value="1"/>
</dbReference>
<feature type="transmembrane region" description="Helical" evidence="1">
    <location>
        <begin position="223"/>
        <end position="243"/>
    </location>
</feature>
<dbReference type="EMBL" id="BAAAEN010000003">
    <property type="protein sequence ID" value="GAA0497748.1"/>
    <property type="molecule type" value="Genomic_DNA"/>
</dbReference>
<dbReference type="Pfam" id="PF00563">
    <property type="entry name" value="EAL"/>
    <property type="match status" value="1"/>
</dbReference>